<dbReference type="EMBL" id="CP094970">
    <property type="protein sequence ID" value="UYM07822.1"/>
    <property type="molecule type" value="Genomic_DNA"/>
</dbReference>
<name>A0AA46TM36_9ACTN</name>
<reference evidence="3" key="1">
    <citation type="submission" date="2022-01" db="EMBL/GenBank/DDBJ databases">
        <title>Nocardioidaceae gen. sp. A5X3R13.</title>
        <authorList>
            <person name="Lopez Marin M.A."/>
            <person name="Uhlik O."/>
        </authorList>
    </citation>
    <scope>NUCLEOTIDE SEQUENCE</scope>
    <source>
        <strain evidence="3">A5X3R13</strain>
    </source>
</reference>
<dbReference type="Gene3D" id="3.40.630.30">
    <property type="match status" value="1"/>
</dbReference>
<keyword evidence="1" id="KW-0808">Transferase</keyword>
<organism evidence="3 4">
    <name type="scientific">Solicola gregarius</name>
    <dbReference type="NCBI Taxonomy" id="2908642"/>
    <lineage>
        <taxon>Bacteria</taxon>
        <taxon>Bacillati</taxon>
        <taxon>Actinomycetota</taxon>
        <taxon>Actinomycetes</taxon>
        <taxon>Propionibacteriales</taxon>
        <taxon>Nocardioidaceae</taxon>
        <taxon>Solicola</taxon>
    </lineage>
</organism>
<dbReference type="InterPro" id="IPR050769">
    <property type="entry name" value="NAT_camello-type"/>
</dbReference>
<accession>A0AA46TM36</accession>
<dbReference type="AlphaFoldDB" id="A0AA46TM36"/>
<evidence type="ECO:0000259" key="2">
    <source>
        <dbReference type="PROSITE" id="PS51186"/>
    </source>
</evidence>
<dbReference type="Proteomes" id="UP001164390">
    <property type="component" value="Chromosome"/>
</dbReference>
<dbReference type="SUPFAM" id="SSF55729">
    <property type="entry name" value="Acyl-CoA N-acyltransferases (Nat)"/>
    <property type="match status" value="1"/>
</dbReference>
<dbReference type="Pfam" id="PF00583">
    <property type="entry name" value="Acetyltransf_1"/>
    <property type="match status" value="1"/>
</dbReference>
<dbReference type="InterPro" id="IPR000182">
    <property type="entry name" value="GNAT_dom"/>
</dbReference>
<evidence type="ECO:0000256" key="1">
    <source>
        <dbReference type="ARBA" id="ARBA00022679"/>
    </source>
</evidence>
<proteinExistence type="predicted"/>
<keyword evidence="4" id="KW-1185">Reference proteome</keyword>
<dbReference type="KEGG" id="sgrg:L0C25_04490"/>
<dbReference type="InterPro" id="IPR016181">
    <property type="entry name" value="Acyl_CoA_acyltransferase"/>
</dbReference>
<gene>
    <name evidence="3" type="ORF">L0C25_04490</name>
</gene>
<dbReference type="GO" id="GO:0008080">
    <property type="term" value="F:N-acetyltransferase activity"/>
    <property type="evidence" value="ECO:0007669"/>
    <property type="project" value="InterPro"/>
</dbReference>
<dbReference type="PANTHER" id="PTHR13947:SF37">
    <property type="entry name" value="LD18367P"/>
    <property type="match status" value="1"/>
</dbReference>
<evidence type="ECO:0000313" key="3">
    <source>
        <dbReference type="EMBL" id="UYM07822.1"/>
    </source>
</evidence>
<protein>
    <submittedName>
        <fullName evidence="3">GNAT family N-acetyltransferase</fullName>
    </submittedName>
</protein>
<dbReference type="PROSITE" id="PS51186">
    <property type="entry name" value="GNAT"/>
    <property type="match status" value="1"/>
</dbReference>
<dbReference type="PANTHER" id="PTHR13947">
    <property type="entry name" value="GNAT FAMILY N-ACETYLTRANSFERASE"/>
    <property type="match status" value="1"/>
</dbReference>
<sequence>MGWHEVHDGNVPDALVDARTRESFARRSADRVSDTVVAVVDGAVAGFVMVNDDEVDQVYVADNDRGTGIAAAVLTAGERRIAEQGYAAAWLAVVPSNARARRFYERQGWQDGGLFEHTAPGPTGPIAVVCHRYIRYLRQ</sequence>
<feature type="domain" description="N-acetyltransferase" evidence="2">
    <location>
        <begin position="1"/>
        <end position="135"/>
    </location>
</feature>
<evidence type="ECO:0000313" key="4">
    <source>
        <dbReference type="Proteomes" id="UP001164390"/>
    </source>
</evidence>